<dbReference type="Proteomes" id="UP001234297">
    <property type="component" value="Chromosome 8"/>
</dbReference>
<comment type="caution">
    <text evidence="1">The sequence shown here is derived from an EMBL/GenBank/DDBJ whole genome shotgun (WGS) entry which is preliminary data.</text>
</comment>
<proteinExistence type="predicted"/>
<evidence type="ECO:0000313" key="1">
    <source>
        <dbReference type="EMBL" id="KAJ8633054.1"/>
    </source>
</evidence>
<evidence type="ECO:0000313" key="2">
    <source>
        <dbReference type="Proteomes" id="UP001234297"/>
    </source>
</evidence>
<name>A0ACC2LI24_PERAE</name>
<keyword evidence="2" id="KW-1185">Reference proteome</keyword>
<dbReference type="EMBL" id="CM056816">
    <property type="protein sequence ID" value="KAJ8633054.1"/>
    <property type="molecule type" value="Genomic_DNA"/>
</dbReference>
<reference evidence="1 2" key="1">
    <citation type="journal article" date="2022" name="Hortic Res">
        <title>A haplotype resolved chromosomal level avocado genome allows analysis of novel avocado genes.</title>
        <authorList>
            <person name="Nath O."/>
            <person name="Fletcher S.J."/>
            <person name="Hayward A."/>
            <person name="Shaw L.M."/>
            <person name="Masouleh A.K."/>
            <person name="Furtado A."/>
            <person name="Henry R.J."/>
            <person name="Mitter N."/>
        </authorList>
    </citation>
    <scope>NUCLEOTIDE SEQUENCE [LARGE SCALE GENOMIC DNA]</scope>
    <source>
        <strain evidence="2">cv. Hass</strain>
    </source>
</reference>
<organism evidence="1 2">
    <name type="scientific">Persea americana</name>
    <name type="common">Avocado</name>
    <dbReference type="NCBI Taxonomy" id="3435"/>
    <lineage>
        <taxon>Eukaryota</taxon>
        <taxon>Viridiplantae</taxon>
        <taxon>Streptophyta</taxon>
        <taxon>Embryophyta</taxon>
        <taxon>Tracheophyta</taxon>
        <taxon>Spermatophyta</taxon>
        <taxon>Magnoliopsida</taxon>
        <taxon>Magnoliidae</taxon>
        <taxon>Laurales</taxon>
        <taxon>Lauraceae</taxon>
        <taxon>Persea</taxon>
    </lineage>
</organism>
<protein>
    <submittedName>
        <fullName evidence="1">Uncharacterized protein</fullName>
    </submittedName>
</protein>
<sequence length="219" mass="23700">MGMGTVMFRMGTVFTHLANPLSTDSIEDDTILALLGVFWPLLEKLFSSSHMENGNLSAAACRALSQAVQSSAAVVIEEFGHREEYGPLFISTFERLTSAASITALNSSYICDQEPDLVEAYTNFTSTFVRCCPKKVVVVSGSLLEASFQKAAICCTAIHRGAALAAMSYMSSFSFSPLNCYLSIVIEQGKCNMEIAGGWRKKITGFSFDTAHAGRQQQG</sequence>
<accession>A0ACC2LI24</accession>
<gene>
    <name evidence="1" type="ORF">MRB53_026390</name>
</gene>